<gene>
    <name evidence="3" type="ORF">PAESOLCIP111_05887</name>
</gene>
<dbReference type="PANTHER" id="PTHR43798">
    <property type="entry name" value="MONOACYLGLYCEROL LIPASE"/>
    <property type="match status" value="1"/>
</dbReference>
<dbReference type="AlphaFoldDB" id="A0A916K6W7"/>
<protein>
    <submittedName>
        <fullName evidence="3">Thermostable monoacylglycerol lipase</fullName>
        <ecNumber evidence="3">3.1.1.23</ecNumber>
    </submittedName>
</protein>
<keyword evidence="1 3" id="KW-0378">Hydrolase</keyword>
<dbReference type="EMBL" id="CAJVAS010000049">
    <property type="protein sequence ID" value="CAG7649531.1"/>
    <property type="molecule type" value="Genomic_DNA"/>
</dbReference>
<evidence type="ECO:0000256" key="1">
    <source>
        <dbReference type="ARBA" id="ARBA00022801"/>
    </source>
</evidence>
<dbReference type="PIRSF" id="PIRSF017388">
    <property type="entry name" value="Esterase_lipase"/>
    <property type="match status" value="1"/>
</dbReference>
<accession>A0A916K6W7</accession>
<evidence type="ECO:0000313" key="4">
    <source>
        <dbReference type="Proteomes" id="UP000693672"/>
    </source>
</evidence>
<dbReference type="GO" id="GO:0047372">
    <property type="term" value="F:monoacylglycerol lipase activity"/>
    <property type="evidence" value="ECO:0007669"/>
    <property type="project" value="UniProtKB-EC"/>
</dbReference>
<dbReference type="Proteomes" id="UP000693672">
    <property type="component" value="Unassembled WGS sequence"/>
</dbReference>
<keyword evidence="4" id="KW-1185">Reference proteome</keyword>
<proteinExistence type="predicted"/>
<evidence type="ECO:0000259" key="2">
    <source>
        <dbReference type="Pfam" id="PF12697"/>
    </source>
</evidence>
<dbReference type="InterPro" id="IPR000073">
    <property type="entry name" value="AB_hydrolase_1"/>
</dbReference>
<sequence length="224" mass="25249">MESHNQGCLLLHGFTGGPYEVIPLARHLEQSLGLQCRIPVLPGHDQDLAMLGGVTFHDWLDSASREAQRLMNDCESVDLIGFSMGGLLAACLANRFPVRRLVLLNAAAIYISPLRLVAYTASRLLIRDWANLRRAKNVPPQATVEFLKLARLAKSRELPRIHVPTLIVQGAQDPIVHPRSGRYIYKRLKGERELRMFPQSRHMICLDREAPELFAVVERFLTSP</sequence>
<dbReference type="EC" id="3.1.1.23" evidence="3"/>
<dbReference type="RefSeq" id="WP_246627701.1">
    <property type="nucleotide sequence ID" value="NZ_CAJVAS010000049.1"/>
</dbReference>
<dbReference type="Pfam" id="PF12697">
    <property type="entry name" value="Abhydrolase_6"/>
    <property type="match status" value="1"/>
</dbReference>
<comment type="caution">
    <text evidence="3">The sequence shown here is derived from an EMBL/GenBank/DDBJ whole genome shotgun (WGS) entry which is preliminary data.</text>
</comment>
<dbReference type="InterPro" id="IPR050266">
    <property type="entry name" value="AB_hydrolase_sf"/>
</dbReference>
<dbReference type="PANTHER" id="PTHR43798:SF31">
    <property type="entry name" value="AB HYDROLASE SUPERFAMILY PROTEIN YCLE"/>
    <property type="match status" value="1"/>
</dbReference>
<name>A0A916K6W7_9BACL</name>
<dbReference type="InterPro" id="IPR012354">
    <property type="entry name" value="Esterase_lipase"/>
</dbReference>
<organism evidence="3 4">
    <name type="scientific">Paenibacillus solanacearum</name>
    <dbReference type="NCBI Taxonomy" id="2048548"/>
    <lineage>
        <taxon>Bacteria</taxon>
        <taxon>Bacillati</taxon>
        <taxon>Bacillota</taxon>
        <taxon>Bacilli</taxon>
        <taxon>Bacillales</taxon>
        <taxon>Paenibacillaceae</taxon>
        <taxon>Paenibacillus</taxon>
    </lineage>
</organism>
<feature type="domain" description="AB hydrolase-1" evidence="2">
    <location>
        <begin position="9"/>
        <end position="215"/>
    </location>
</feature>
<dbReference type="GO" id="GO:0016020">
    <property type="term" value="C:membrane"/>
    <property type="evidence" value="ECO:0007669"/>
    <property type="project" value="TreeGrafter"/>
</dbReference>
<evidence type="ECO:0000313" key="3">
    <source>
        <dbReference type="EMBL" id="CAG7649531.1"/>
    </source>
</evidence>
<reference evidence="3" key="1">
    <citation type="submission" date="2021-06" db="EMBL/GenBank/DDBJ databases">
        <authorList>
            <person name="Criscuolo A."/>
        </authorList>
    </citation>
    <scope>NUCLEOTIDE SEQUENCE</scope>
    <source>
        <strain evidence="3">CIP111600</strain>
    </source>
</reference>